<keyword evidence="3" id="KW-1185">Reference proteome</keyword>
<evidence type="ECO:0000313" key="3">
    <source>
        <dbReference type="Proteomes" id="UP000661607"/>
    </source>
</evidence>
<dbReference type="EMBL" id="JADBEF010000001">
    <property type="protein sequence ID" value="MBE1565676.1"/>
    <property type="molecule type" value="Genomic_DNA"/>
</dbReference>
<gene>
    <name evidence="2" type="ORF">H4W81_008455</name>
</gene>
<keyword evidence="1" id="KW-0732">Signal</keyword>
<feature type="chain" id="PRO_5046029901" description="Lipoprotein" evidence="1">
    <location>
        <begin position="21"/>
        <end position="307"/>
    </location>
</feature>
<dbReference type="Proteomes" id="UP000661607">
    <property type="component" value="Unassembled WGS sequence"/>
</dbReference>
<evidence type="ECO:0000256" key="1">
    <source>
        <dbReference type="SAM" id="SignalP"/>
    </source>
</evidence>
<evidence type="ECO:0008006" key="4">
    <source>
        <dbReference type="Google" id="ProtNLM"/>
    </source>
</evidence>
<feature type="signal peptide" evidence="1">
    <location>
        <begin position="1"/>
        <end position="20"/>
    </location>
</feature>
<name>A0ABR9KVA5_9ACTN</name>
<proteinExistence type="predicted"/>
<comment type="caution">
    <text evidence="2">The sequence shown here is derived from an EMBL/GenBank/DDBJ whole genome shotgun (WGS) entry which is preliminary data.</text>
</comment>
<reference evidence="2 3" key="1">
    <citation type="submission" date="2020-10" db="EMBL/GenBank/DDBJ databases">
        <title>Sequencing the genomes of 1000 actinobacteria strains.</title>
        <authorList>
            <person name="Klenk H.-P."/>
        </authorList>
    </citation>
    <scope>NUCLEOTIDE SEQUENCE [LARGE SCALE GENOMIC DNA]</scope>
    <source>
        <strain evidence="2 3">DSM 43748</strain>
    </source>
</reference>
<sequence>MKRRLFALLTSLSMATMVTGCGVASSRAEEPKEPPSPPASAHRVERAVAEKAFDLLGELAQAWEDRDCAAVDRLTAWAENALGGRACEVTRNGRPALTGYTDLEYLLPEAPDWFAVLARRPEPTYFLFVYDRNWRLAAGPLRILGEAPERADGASASASTARRAKLVPQRHLTYLTDTAGVSGIAFPPGDAIADLRDELVGRPATARPDRVSVDVELFGGPFRALALSNGSMLVFHSLRLVSRHRPGAGRAALSRPPYGRAQVKEFTGESQPATLTGTELVVLASEISSKNRLTTVALRRAIADLTT</sequence>
<protein>
    <recommendedName>
        <fullName evidence="4">Lipoprotein</fullName>
    </recommendedName>
</protein>
<dbReference type="PROSITE" id="PS51257">
    <property type="entry name" value="PROKAR_LIPOPROTEIN"/>
    <property type="match status" value="1"/>
</dbReference>
<dbReference type="RefSeq" id="WP_192779846.1">
    <property type="nucleotide sequence ID" value="NZ_BAAASY010000016.1"/>
</dbReference>
<evidence type="ECO:0000313" key="2">
    <source>
        <dbReference type="EMBL" id="MBE1565676.1"/>
    </source>
</evidence>
<accession>A0ABR9KVA5</accession>
<organism evidence="2 3">
    <name type="scientific">Nonomuraea africana</name>
    <dbReference type="NCBI Taxonomy" id="46171"/>
    <lineage>
        <taxon>Bacteria</taxon>
        <taxon>Bacillati</taxon>
        <taxon>Actinomycetota</taxon>
        <taxon>Actinomycetes</taxon>
        <taxon>Streptosporangiales</taxon>
        <taxon>Streptosporangiaceae</taxon>
        <taxon>Nonomuraea</taxon>
    </lineage>
</organism>